<organism evidence="3 4">
    <name type="scientific">Jaapia argillacea MUCL 33604</name>
    <dbReference type="NCBI Taxonomy" id="933084"/>
    <lineage>
        <taxon>Eukaryota</taxon>
        <taxon>Fungi</taxon>
        <taxon>Dikarya</taxon>
        <taxon>Basidiomycota</taxon>
        <taxon>Agaricomycotina</taxon>
        <taxon>Agaricomycetes</taxon>
        <taxon>Agaricomycetidae</taxon>
        <taxon>Jaapiales</taxon>
        <taxon>Jaapiaceae</taxon>
        <taxon>Jaapia</taxon>
    </lineage>
</organism>
<feature type="compositionally biased region" description="Polar residues" evidence="1">
    <location>
        <begin position="17"/>
        <end position="26"/>
    </location>
</feature>
<protein>
    <submittedName>
        <fullName evidence="3">Uncharacterized protein</fullName>
    </submittedName>
</protein>
<keyword evidence="4" id="KW-1185">Reference proteome</keyword>
<feature type="transmembrane region" description="Helical" evidence="2">
    <location>
        <begin position="255"/>
        <end position="276"/>
    </location>
</feature>
<feature type="transmembrane region" description="Helical" evidence="2">
    <location>
        <begin position="326"/>
        <end position="345"/>
    </location>
</feature>
<sequence>MNGDLHSPDESSPLLPNGSSNGDATTQVAPQHALPFILPTVYRIEAQGVENATDSDLCPHSLDTPSAQTAYTLLVLLHLRIGRRAVATSPYEQWSLERDRLREIDQLDVRIGKLVEQDAAEIEEALWLPFPYEQASKRTVRVMDILVQPGAPSALLSHRLILLSIMKTWRRGRFVVPGESILQRLLRRINTVCAPRVLHAIDLMAQLMSMILLIHYVVYPPTKPMINFRSSLVGVREIFLIIFSASSLVRPPPLLSWWAILVLPAFIFSLPSVPFPGETSFQVLLMALSLHILVLHLPISPSPVLLFPFERALPLSTLFWHSFSRIYYPALLFFLPAFILSAYLLSCSLFDTFEIHQNFIPSVLTFLPAPMDTRTAFLSLVILILLLFMLFTMLLVLLFPFLASRARPSLGHAAPDPWDRYTESVGLDARRAFLRAVWTYTPNPNSHSSPYFFPAPFNLAQVVLVKVPEVMLAAVGKQDVGTFRYVEGVLWWVLVMPVCVVMGAFWGWGLLN</sequence>
<evidence type="ECO:0000313" key="4">
    <source>
        <dbReference type="Proteomes" id="UP000027265"/>
    </source>
</evidence>
<name>A0A067QMF4_9AGAM</name>
<feature type="transmembrane region" description="Helical" evidence="2">
    <location>
        <begin position="376"/>
        <end position="402"/>
    </location>
</feature>
<dbReference type="InParanoid" id="A0A067QMF4"/>
<feature type="transmembrane region" description="Helical" evidence="2">
    <location>
        <begin position="197"/>
        <end position="219"/>
    </location>
</feature>
<feature type="transmembrane region" description="Helical" evidence="2">
    <location>
        <begin position="283"/>
        <end position="306"/>
    </location>
</feature>
<reference evidence="4" key="1">
    <citation type="journal article" date="2014" name="Proc. Natl. Acad. Sci. U.S.A.">
        <title>Extensive sampling of basidiomycete genomes demonstrates inadequacy of the white-rot/brown-rot paradigm for wood decay fungi.</title>
        <authorList>
            <person name="Riley R."/>
            <person name="Salamov A.A."/>
            <person name="Brown D.W."/>
            <person name="Nagy L.G."/>
            <person name="Floudas D."/>
            <person name="Held B.W."/>
            <person name="Levasseur A."/>
            <person name="Lombard V."/>
            <person name="Morin E."/>
            <person name="Otillar R."/>
            <person name="Lindquist E.A."/>
            <person name="Sun H."/>
            <person name="LaButti K.M."/>
            <person name="Schmutz J."/>
            <person name="Jabbour D."/>
            <person name="Luo H."/>
            <person name="Baker S.E."/>
            <person name="Pisabarro A.G."/>
            <person name="Walton J.D."/>
            <person name="Blanchette R.A."/>
            <person name="Henrissat B."/>
            <person name="Martin F."/>
            <person name="Cullen D."/>
            <person name="Hibbett D.S."/>
            <person name="Grigoriev I.V."/>
        </authorList>
    </citation>
    <scope>NUCLEOTIDE SEQUENCE [LARGE SCALE GENOMIC DNA]</scope>
    <source>
        <strain evidence="4">MUCL 33604</strain>
    </source>
</reference>
<feature type="region of interest" description="Disordered" evidence="1">
    <location>
        <begin position="1"/>
        <end position="26"/>
    </location>
</feature>
<gene>
    <name evidence="3" type="ORF">JAAARDRAFT_170026</name>
</gene>
<keyword evidence="2" id="KW-0472">Membrane</keyword>
<evidence type="ECO:0000256" key="2">
    <source>
        <dbReference type="SAM" id="Phobius"/>
    </source>
</evidence>
<evidence type="ECO:0000256" key="1">
    <source>
        <dbReference type="SAM" id="MobiDB-lite"/>
    </source>
</evidence>
<keyword evidence="2" id="KW-0812">Transmembrane</keyword>
<proteinExistence type="predicted"/>
<feature type="transmembrane region" description="Helical" evidence="2">
    <location>
        <begin position="489"/>
        <end position="511"/>
    </location>
</feature>
<keyword evidence="2" id="KW-1133">Transmembrane helix</keyword>
<dbReference type="AlphaFoldDB" id="A0A067QMF4"/>
<dbReference type="HOGENOM" id="CLU_547496_0_0_1"/>
<feature type="transmembrane region" description="Helical" evidence="2">
    <location>
        <begin position="231"/>
        <end position="249"/>
    </location>
</feature>
<dbReference type="OrthoDB" id="3941538at2759"/>
<evidence type="ECO:0000313" key="3">
    <source>
        <dbReference type="EMBL" id="KDQ63816.1"/>
    </source>
</evidence>
<dbReference type="EMBL" id="KL197710">
    <property type="protein sequence ID" value="KDQ63816.1"/>
    <property type="molecule type" value="Genomic_DNA"/>
</dbReference>
<accession>A0A067QMF4</accession>
<dbReference type="Proteomes" id="UP000027265">
    <property type="component" value="Unassembled WGS sequence"/>
</dbReference>